<dbReference type="SUPFAM" id="SSF49329">
    <property type="entry name" value="Cu,Zn superoxide dismutase-like"/>
    <property type="match status" value="1"/>
</dbReference>
<evidence type="ECO:0000256" key="3">
    <source>
        <dbReference type="SAM" id="SignalP"/>
    </source>
</evidence>
<gene>
    <name evidence="5" type="ORF">HF577_02835</name>
</gene>
<feature type="region of interest" description="Disordered" evidence="2">
    <location>
        <begin position="25"/>
        <end position="44"/>
    </location>
</feature>
<evidence type="ECO:0000259" key="4">
    <source>
        <dbReference type="Pfam" id="PF00080"/>
    </source>
</evidence>
<dbReference type="Pfam" id="PF00080">
    <property type="entry name" value="Sod_Cu"/>
    <property type="match status" value="1"/>
</dbReference>
<dbReference type="InterPro" id="IPR036423">
    <property type="entry name" value="SOD-like_Cu/Zn_dom_sf"/>
</dbReference>
<dbReference type="InterPro" id="IPR001424">
    <property type="entry name" value="SOD_Cu_Zn_dom"/>
</dbReference>
<dbReference type="EMBL" id="JAAXKY010000004">
    <property type="protein sequence ID" value="NMH76046.1"/>
    <property type="molecule type" value="Genomic_DNA"/>
</dbReference>
<evidence type="ECO:0000313" key="5">
    <source>
        <dbReference type="EMBL" id="NMH76046.1"/>
    </source>
</evidence>
<sequence>MRPRPLVIACLLCVPIAGCVSGTNPAPSAAPAPNEPAGVGQASGTFSAPPGLAVTYDQALVPVGATAAVNTTEDDGKTSVSLDVTGLQPNRRYGVHAHTMACGATGADAGPHFQLRPDPVTPSVDPAYANPQNEIWLDLTTDAQGAGESTSTVDWEIPADRRPASVVIHSLPTSTEPGKAGMAGDRAACITVPF</sequence>
<comment type="caution">
    <text evidence="5">The sequence shown here is derived from an EMBL/GenBank/DDBJ whole genome shotgun (WGS) entry which is preliminary data.</text>
</comment>
<evidence type="ECO:0000313" key="6">
    <source>
        <dbReference type="Proteomes" id="UP001296706"/>
    </source>
</evidence>
<evidence type="ECO:0000256" key="2">
    <source>
        <dbReference type="SAM" id="MobiDB-lite"/>
    </source>
</evidence>
<proteinExistence type="inferred from homology"/>
<keyword evidence="6" id="KW-1185">Reference proteome</keyword>
<dbReference type="Gene3D" id="2.60.40.200">
    <property type="entry name" value="Superoxide dismutase, copper/zinc binding domain"/>
    <property type="match status" value="1"/>
</dbReference>
<feature type="domain" description="Superoxide dismutase copper/zinc binding" evidence="4">
    <location>
        <begin position="69"/>
        <end position="189"/>
    </location>
</feature>
<dbReference type="Proteomes" id="UP001296706">
    <property type="component" value="Unassembled WGS sequence"/>
</dbReference>
<organism evidence="5 6">
    <name type="scientific">Pseudonocardia xinjiangensis</name>
    <dbReference type="NCBI Taxonomy" id="75289"/>
    <lineage>
        <taxon>Bacteria</taxon>
        <taxon>Bacillati</taxon>
        <taxon>Actinomycetota</taxon>
        <taxon>Actinomycetes</taxon>
        <taxon>Pseudonocardiales</taxon>
        <taxon>Pseudonocardiaceae</taxon>
        <taxon>Pseudonocardia</taxon>
    </lineage>
</organism>
<keyword evidence="3" id="KW-0732">Signal</keyword>
<evidence type="ECO:0000256" key="1">
    <source>
        <dbReference type="ARBA" id="ARBA00010457"/>
    </source>
</evidence>
<accession>A0ABX1RA54</accession>
<comment type="similarity">
    <text evidence="1">Belongs to the Cu-Zn superoxide dismutase family.</text>
</comment>
<protein>
    <submittedName>
        <fullName evidence="5">Superoxide dismutase family protein</fullName>
    </submittedName>
</protein>
<feature type="signal peptide" evidence="3">
    <location>
        <begin position="1"/>
        <end position="22"/>
    </location>
</feature>
<dbReference type="RefSeq" id="WP_169394115.1">
    <property type="nucleotide sequence ID" value="NZ_BAAAJH010000015.1"/>
</dbReference>
<name>A0ABX1RA54_9PSEU</name>
<reference evidence="5 6" key="1">
    <citation type="submission" date="2020-04" db="EMBL/GenBank/DDBJ databases">
        <authorList>
            <person name="Klaysubun C."/>
            <person name="Duangmal K."/>
            <person name="Lipun K."/>
        </authorList>
    </citation>
    <scope>NUCLEOTIDE SEQUENCE [LARGE SCALE GENOMIC DNA]</scope>
    <source>
        <strain evidence="5 6">JCM 11839</strain>
    </source>
</reference>
<feature type="chain" id="PRO_5047150901" evidence="3">
    <location>
        <begin position="23"/>
        <end position="194"/>
    </location>
</feature>